<dbReference type="AlphaFoldDB" id="A0A1Y2H8F2"/>
<dbReference type="EMBL" id="MCFL01000041">
    <property type="protein sequence ID" value="ORZ32872.1"/>
    <property type="molecule type" value="Genomic_DNA"/>
</dbReference>
<evidence type="ECO:0000313" key="3">
    <source>
        <dbReference type="EMBL" id="ORZ32874.1"/>
    </source>
</evidence>
<proteinExistence type="predicted"/>
<sequence>MCCGSLPELRVQVCREHTWISGLTDDPPAQVQEPIAGIKWWTLLPSEVWEQ</sequence>
<reference evidence="1 4" key="1">
    <citation type="submission" date="2016-07" db="EMBL/GenBank/DDBJ databases">
        <title>Pervasive Adenine N6-methylation of Active Genes in Fungi.</title>
        <authorList>
            <consortium name="DOE Joint Genome Institute"/>
            <person name="Mondo S.J."/>
            <person name="Dannebaum R.O."/>
            <person name="Kuo R.C."/>
            <person name="Labutti K."/>
            <person name="Haridas S."/>
            <person name="Kuo A."/>
            <person name="Salamov A."/>
            <person name="Ahrendt S.R."/>
            <person name="Lipzen A."/>
            <person name="Sullivan W."/>
            <person name="Andreopoulos W.B."/>
            <person name="Clum A."/>
            <person name="Lindquist E."/>
            <person name="Daum C."/>
            <person name="Ramamoorthy G.K."/>
            <person name="Gryganskyi A."/>
            <person name="Culley D."/>
            <person name="Magnuson J.K."/>
            <person name="James T.Y."/>
            <person name="O'Malley M.A."/>
            <person name="Stajich J.E."/>
            <person name="Spatafora J.W."/>
            <person name="Visel A."/>
            <person name="Grigoriev I.V."/>
        </authorList>
    </citation>
    <scope>NUCLEOTIDE SEQUENCE [LARGE SCALE GENOMIC DNA]</scope>
    <source>
        <strain evidence="1 4">PL171</strain>
    </source>
</reference>
<accession>A0A1Y2H8F2</accession>
<organism evidence="1 4">
    <name type="scientific">Catenaria anguillulae PL171</name>
    <dbReference type="NCBI Taxonomy" id="765915"/>
    <lineage>
        <taxon>Eukaryota</taxon>
        <taxon>Fungi</taxon>
        <taxon>Fungi incertae sedis</taxon>
        <taxon>Blastocladiomycota</taxon>
        <taxon>Blastocladiomycetes</taxon>
        <taxon>Blastocladiales</taxon>
        <taxon>Catenariaceae</taxon>
        <taxon>Catenaria</taxon>
    </lineage>
</organism>
<keyword evidence="4" id="KW-1185">Reference proteome</keyword>
<dbReference type="EMBL" id="MCFL01000041">
    <property type="protein sequence ID" value="ORZ32874.1"/>
    <property type="molecule type" value="Genomic_DNA"/>
</dbReference>
<name>A0A1Y2H8F2_9FUNG</name>
<dbReference type="EMBL" id="MCFL01000227">
    <property type="protein sequence ID" value="ORZ29322.1"/>
    <property type="molecule type" value="Genomic_DNA"/>
</dbReference>
<protein>
    <submittedName>
        <fullName evidence="1">Uncharacterized protein</fullName>
    </submittedName>
</protein>
<dbReference type="Proteomes" id="UP000193411">
    <property type="component" value="Unassembled WGS sequence"/>
</dbReference>
<evidence type="ECO:0000313" key="2">
    <source>
        <dbReference type="EMBL" id="ORZ32872.1"/>
    </source>
</evidence>
<evidence type="ECO:0000313" key="4">
    <source>
        <dbReference type="Proteomes" id="UP000193411"/>
    </source>
</evidence>
<gene>
    <name evidence="2" type="ORF">BCR44DRAFT_1439445</name>
    <name evidence="1" type="ORF">BCR44DRAFT_1452123</name>
    <name evidence="3" type="ORF">BCR44DRAFT_38246</name>
</gene>
<comment type="caution">
    <text evidence="1">The sequence shown here is derived from an EMBL/GenBank/DDBJ whole genome shotgun (WGS) entry which is preliminary data.</text>
</comment>
<evidence type="ECO:0000313" key="1">
    <source>
        <dbReference type="EMBL" id="ORZ29322.1"/>
    </source>
</evidence>